<dbReference type="EMBL" id="LYDR01000046">
    <property type="protein sequence ID" value="ODA33936.1"/>
    <property type="molecule type" value="Genomic_DNA"/>
</dbReference>
<reference evidence="1 2" key="1">
    <citation type="submission" date="2016-05" db="EMBL/GenBank/DDBJ databases">
        <title>Genomic and physiological characterization of Planctopirus sp. isolated from fresh water lake.</title>
        <authorList>
            <person name="Subhash Y."/>
            <person name="Ramana C."/>
        </authorList>
    </citation>
    <scope>NUCLEOTIDE SEQUENCE [LARGE SCALE GENOMIC DNA]</scope>
    <source>
        <strain evidence="1 2">JC280</strain>
    </source>
</reference>
<comment type="caution">
    <text evidence="1">The sequence shown here is derived from an EMBL/GenBank/DDBJ whole genome shotgun (WGS) entry which is preliminary data.</text>
</comment>
<dbReference type="AlphaFoldDB" id="A0A1C3EL25"/>
<protein>
    <submittedName>
        <fullName evidence="1">Uncharacterized protein</fullName>
    </submittedName>
</protein>
<dbReference type="RefSeq" id="WP_068846755.1">
    <property type="nucleotide sequence ID" value="NZ_LYDR01000046.1"/>
</dbReference>
<evidence type="ECO:0000313" key="2">
    <source>
        <dbReference type="Proteomes" id="UP000094828"/>
    </source>
</evidence>
<dbReference type="Proteomes" id="UP000094828">
    <property type="component" value="Unassembled WGS sequence"/>
</dbReference>
<accession>A0A1C3EL25</accession>
<dbReference type="InterPro" id="IPR045383">
    <property type="entry name" value="DUF6528"/>
</dbReference>
<proteinExistence type="predicted"/>
<keyword evidence="2" id="KW-1185">Reference proteome</keyword>
<dbReference type="STRING" id="1841610.A6X21_17975"/>
<dbReference type="SUPFAM" id="SSF63829">
    <property type="entry name" value="Calcium-dependent phosphotriesterase"/>
    <property type="match status" value="1"/>
</dbReference>
<dbReference type="Pfam" id="PF20138">
    <property type="entry name" value="DUF6528"/>
    <property type="match status" value="1"/>
</dbReference>
<evidence type="ECO:0000313" key="1">
    <source>
        <dbReference type="EMBL" id="ODA33936.1"/>
    </source>
</evidence>
<organism evidence="1 2">
    <name type="scientific">Planctopirus hydrillae</name>
    <dbReference type="NCBI Taxonomy" id="1841610"/>
    <lineage>
        <taxon>Bacteria</taxon>
        <taxon>Pseudomonadati</taxon>
        <taxon>Planctomycetota</taxon>
        <taxon>Planctomycetia</taxon>
        <taxon>Planctomycetales</taxon>
        <taxon>Planctomycetaceae</taxon>
        <taxon>Planctopirus</taxon>
    </lineage>
</organism>
<dbReference type="OrthoDB" id="1007317at2"/>
<gene>
    <name evidence="1" type="ORF">A6X21_17975</name>
</gene>
<sequence length="356" mass="39367">MKAEFRFQGMTCLLFVTCFLVCFCGFFESLSANDQPAAESPIRQIFTAGFAEIALFDLNKVSVDEAQSALPPALWSWKAIGREELPVVRQKQFGTTDEIKLVDGGKQLLVTSSGGGCALIQRVATPQVPTGTVLWSATVANAHSIEPLPGNRLVVAASTAKAGNKLVVFDLAKGDEPQAETPLYSAHGVVWDHQRQRLYAIGFRELNRYELTTDGDGKLALRLDETYALPDEGGHDLQPVPDSEDLSITTHDHVYLFDRNTKSFRKHPVLGDYQHMKCVSFRRNGQQLETLFVQASEEHWWSNSMGLFTQPVSITMTEAGQESIRIDGQPPVGITQVPLGKLGVYKVRWLETGISR</sequence>
<name>A0A1C3EL25_9PLAN</name>